<evidence type="ECO:0000256" key="2">
    <source>
        <dbReference type="ARBA" id="ARBA00023125"/>
    </source>
</evidence>
<dbReference type="Pfam" id="PF13102">
    <property type="entry name" value="Phage_int_SAM_5"/>
    <property type="match status" value="1"/>
</dbReference>
<keyword evidence="6" id="KW-1185">Reference proteome</keyword>
<dbReference type="InterPro" id="IPR002104">
    <property type="entry name" value="Integrase_catalytic"/>
</dbReference>
<dbReference type="Pfam" id="PF17293">
    <property type="entry name" value="Arm-DNA-bind_5"/>
    <property type="match status" value="1"/>
</dbReference>
<dbReference type="RefSeq" id="WP_354663644.1">
    <property type="nucleotide sequence ID" value="NZ_JBEXAC010000003.1"/>
</dbReference>
<comment type="similarity">
    <text evidence="1">Belongs to the 'phage' integrase family.</text>
</comment>
<evidence type="ECO:0000256" key="1">
    <source>
        <dbReference type="ARBA" id="ARBA00008857"/>
    </source>
</evidence>
<dbReference type="PROSITE" id="PS51898">
    <property type="entry name" value="TYR_RECOMBINASE"/>
    <property type="match status" value="1"/>
</dbReference>
<dbReference type="PANTHER" id="PTHR30349">
    <property type="entry name" value="PHAGE INTEGRASE-RELATED"/>
    <property type="match status" value="1"/>
</dbReference>
<comment type="caution">
    <text evidence="5">The sequence shown here is derived from an EMBL/GenBank/DDBJ whole genome shotgun (WGS) entry which is preliminary data.</text>
</comment>
<dbReference type="SUPFAM" id="SSF56349">
    <property type="entry name" value="DNA breaking-rejoining enzymes"/>
    <property type="match status" value="1"/>
</dbReference>
<dbReference type="PANTHER" id="PTHR30349:SF64">
    <property type="entry name" value="PROPHAGE INTEGRASE INTD-RELATED"/>
    <property type="match status" value="1"/>
</dbReference>
<feature type="domain" description="Tyr recombinase" evidence="4">
    <location>
        <begin position="226"/>
        <end position="414"/>
    </location>
</feature>
<dbReference type="InterPro" id="IPR011010">
    <property type="entry name" value="DNA_brk_join_enz"/>
</dbReference>
<dbReference type="InterPro" id="IPR050090">
    <property type="entry name" value="Tyrosine_recombinase_XerCD"/>
</dbReference>
<sequence>MEIKLYLKRPDAGAPTSIFARITYEAATLKYYLPENIHPSYWSKKTHRAIKAPKDFPEYSEFNARLDSIEQIIKTTYRKYLNDNSTIPSPAIFKDLLDVALGRKETPKEITFFSYYEDFNTRSEKGERISPATKQKISPNTNKGYITTLNHLKEFQKSYGRKIDFDTIDIRFHGDYIGYLTTKIKLSINTIGDHIKRIITILGEAKSRGINVCTDFESAYFFKPKEESDSIYLNEQELKLIEQLDLSQNPRLDRTRDLFLIGCFTGLRFSDYSILSPEHIKDGFIEIRQTKTGSKVVIPVHPVVERIRKKYNYALPKVISNQKMNEYLKEIGKLVSAFTTLITITYTKGGNKIIQTYPKWSLISTHTARRSFATNEYLASTPVITIMAITGHKTDKSFLRYIKLTPDEHAKLLKMHWDKRQELKVV</sequence>
<evidence type="ECO:0000259" key="4">
    <source>
        <dbReference type="PROSITE" id="PS51898"/>
    </source>
</evidence>
<dbReference type="InterPro" id="IPR013762">
    <property type="entry name" value="Integrase-like_cat_sf"/>
</dbReference>
<keyword evidence="2" id="KW-0238">DNA-binding</keyword>
<gene>
    <name evidence="5" type="ORF">ABR189_27060</name>
</gene>
<proteinExistence type="inferred from homology"/>
<reference evidence="5 6" key="1">
    <citation type="submission" date="2024-06" db="EMBL/GenBank/DDBJ databases">
        <title>Chitinophaga defluvii sp. nov., isolated from municipal sewage.</title>
        <authorList>
            <person name="Zhang L."/>
        </authorList>
    </citation>
    <scope>NUCLEOTIDE SEQUENCE [LARGE SCALE GENOMIC DNA]</scope>
    <source>
        <strain evidence="5 6">H8</strain>
    </source>
</reference>
<dbReference type="InterPro" id="IPR025269">
    <property type="entry name" value="SAM-like_dom"/>
</dbReference>
<protein>
    <submittedName>
        <fullName evidence="5">Site-specific integrase</fullName>
    </submittedName>
</protein>
<dbReference type="InterPro" id="IPR010998">
    <property type="entry name" value="Integrase_recombinase_N"/>
</dbReference>
<dbReference type="Pfam" id="PF00589">
    <property type="entry name" value="Phage_integrase"/>
    <property type="match status" value="1"/>
</dbReference>
<dbReference type="InterPro" id="IPR035386">
    <property type="entry name" value="Arm-DNA-bind_5"/>
</dbReference>
<evidence type="ECO:0000256" key="3">
    <source>
        <dbReference type="ARBA" id="ARBA00023172"/>
    </source>
</evidence>
<dbReference type="Gene3D" id="1.10.150.130">
    <property type="match status" value="1"/>
</dbReference>
<name>A0ABV2TDH0_9BACT</name>
<evidence type="ECO:0000313" key="6">
    <source>
        <dbReference type="Proteomes" id="UP001549749"/>
    </source>
</evidence>
<accession>A0ABV2TDH0</accession>
<dbReference type="CDD" id="cd01185">
    <property type="entry name" value="INTN1_C_like"/>
    <property type="match status" value="1"/>
</dbReference>
<keyword evidence="3" id="KW-0233">DNA recombination</keyword>
<dbReference type="Gene3D" id="1.10.443.10">
    <property type="entry name" value="Intergrase catalytic core"/>
    <property type="match status" value="1"/>
</dbReference>
<evidence type="ECO:0000313" key="5">
    <source>
        <dbReference type="EMBL" id="MET7001072.1"/>
    </source>
</evidence>
<organism evidence="5 6">
    <name type="scientific">Chitinophaga defluvii</name>
    <dbReference type="NCBI Taxonomy" id="3163343"/>
    <lineage>
        <taxon>Bacteria</taxon>
        <taxon>Pseudomonadati</taxon>
        <taxon>Bacteroidota</taxon>
        <taxon>Chitinophagia</taxon>
        <taxon>Chitinophagales</taxon>
        <taxon>Chitinophagaceae</taxon>
        <taxon>Chitinophaga</taxon>
    </lineage>
</organism>
<dbReference type="EMBL" id="JBEXAC010000003">
    <property type="protein sequence ID" value="MET7001072.1"/>
    <property type="molecule type" value="Genomic_DNA"/>
</dbReference>
<dbReference type="Proteomes" id="UP001549749">
    <property type="component" value="Unassembled WGS sequence"/>
</dbReference>